<evidence type="ECO:0000313" key="2">
    <source>
        <dbReference type="Proteomes" id="UP000785679"/>
    </source>
</evidence>
<sequence length="124" mass="14698">MCRGIPEDEVKRIQYGLYANDGMFYLSRLYVPFSLFRMYRLGIFHESFSFMELKYILRIVVVMQLLDLTGHAMLKYSTREIVGRHVGQNELGYAYNKKKLMDDYLIQKNYFKTKKEAKGGDNNL</sequence>
<dbReference type="Proteomes" id="UP000785679">
    <property type="component" value="Unassembled WGS sequence"/>
</dbReference>
<accession>A0A8J8NDS1</accession>
<dbReference type="EMBL" id="RRYP01020366">
    <property type="protein sequence ID" value="TNV72943.1"/>
    <property type="molecule type" value="Genomic_DNA"/>
</dbReference>
<protein>
    <submittedName>
        <fullName evidence="1">Uncharacterized protein</fullName>
    </submittedName>
</protein>
<organism evidence="1 2">
    <name type="scientific">Halteria grandinella</name>
    <dbReference type="NCBI Taxonomy" id="5974"/>
    <lineage>
        <taxon>Eukaryota</taxon>
        <taxon>Sar</taxon>
        <taxon>Alveolata</taxon>
        <taxon>Ciliophora</taxon>
        <taxon>Intramacronucleata</taxon>
        <taxon>Spirotrichea</taxon>
        <taxon>Stichotrichia</taxon>
        <taxon>Sporadotrichida</taxon>
        <taxon>Halteriidae</taxon>
        <taxon>Halteria</taxon>
    </lineage>
</organism>
<evidence type="ECO:0000313" key="1">
    <source>
        <dbReference type="EMBL" id="TNV72943.1"/>
    </source>
</evidence>
<dbReference type="AlphaFoldDB" id="A0A8J8NDS1"/>
<keyword evidence="2" id="KW-1185">Reference proteome</keyword>
<comment type="caution">
    <text evidence="1">The sequence shown here is derived from an EMBL/GenBank/DDBJ whole genome shotgun (WGS) entry which is preliminary data.</text>
</comment>
<gene>
    <name evidence="1" type="ORF">FGO68_gene2353</name>
</gene>
<name>A0A8J8NDS1_HALGN</name>
<dbReference type="OrthoDB" id="10436770at2759"/>
<reference evidence="1" key="1">
    <citation type="submission" date="2019-06" db="EMBL/GenBank/DDBJ databases">
        <authorList>
            <person name="Zheng W."/>
        </authorList>
    </citation>
    <scope>NUCLEOTIDE SEQUENCE</scope>
    <source>
        <strain evidence="1">QDHG01</strain>
    </source>
</reference>
<proteinExistence type="predicted"/>